<dbReference type="Gene3D" id="3.90.180.10">
    <property type="entry name" value="Medium-chain alcohol dehydrogenases, catalytic domain"/>
    <property type="match status" value="1"/>
</dbReference>
<dbReference type="EC" id="1.3.1.104" evidence="9"/>
<reference evidence="12 13" key="1">
    <citation type="journal article" date="2015" name="Genome Announc.">
        <title>Expanding the biotechnology potential of lactobacilli through comparative genomics of 213 strains and associated genera.</title>
        <authorList>
            <person name="Sun Z."/>
            <person name="Harris H.M."/>
            <person name="McCann A."/>
            <person name="Guo C."/>
            <person name="Argimon S."/>
            <person name="Zhang W."/>
            <person name="Yang X."/>
            <person name="Jeffery I.B."/>
            <person name="Cooney J.C."/>
            <person name="Kagawa T.F."/>
            <person name="Liu W."/>
            <person name="Song Y."/>
            <person name="Salvetti E."/>
            <person name="Wrobel A."/>
            <person name="Rasinkangas P."/>
            <person name="Parkhill J."/>
            <person name="Rea M.C."/>
            <person name="O'Sullivan O."/>
            <person name="Ritari J."/>
            <person name="Douillard F.P."/>
            <person name="Paul Ross R."/>
            <person name="Yang R."/>
            <person name="Briner A.E."/>
            <person name="Felis G.E."/>
            <person name="de Vos W.M."/>
            <person name="Barrangou R."/>
            <person name="Klaenhammer T.R."/>
            <person name="Caufield P.W."/>
            <person name="Cui Y."/>
            <person name="Zhang H."/>
            <person name="O'Toole P.W."/>
        </authorList>
    </citation>
    <scope>NUCLEOTIDE SEQUENCE [LARGE SCALE GENOMIC DNA]</scope>
    <source>
        <strain evidence="12 13">DSM 20605</strain>
    </source>
</reference>
<comment type="similarity">
    <text evidence="1">Belongs to the zinc-containing alcohol dehydrogenase family. Quinone oxidoreductase subfamily.</text>
</comment>
<dbReference type="InterPro" id="IPR051034">
    <property type="entry name" value="Mito_Enoyl-ACP_Reductase"/>
</dbReference>
<keyword evidence="4" id="KW-0521">NADP</keyword>
<name>A0A0R2CH58_9LACO</name>
<evidence type="ECO:0000256" key="1">
    <source>
        <dbReference type="ARBA" id="ARBA00010371"/>
    </source>
</evidence>
<evidence type="ECO:0000256" key="3">
    <source>
        <dbReference type="ARBA" id="ARBA00022832"/>
    </source>
</evidence>
<protein>
    <recommendedName>
        <fullName evidence="9">enoyl-[acyl-carrier-protein] reductase</fullName>
        <ecNumber evidence="9">1.3.1.104</ecNumber>
    </recommendedName>
</protein>
<evidence type="ECO:0000256" key="6">
    <source>
        <dbReference type="ARBA" id="ARBA00023002"/>
    </source>
</evidence>
<dbReference type="SUPFAM" id="SSF51735">
    <property type="entry name" value="NAD(P)-binding Rossmann-fold domains"/>
    <property type="match status" value="1"/>
</dbReference>
<dbReference type="InterPro" id="IPR013154">
    <property type="entry name" value="ADH-like_N"/>
</dbReference>
<dbReference type="SUPFAM" id="SSF50129">
    <property type="entry name" value="GroES-like"/>
    <property type="match status" value="1"/>
</dbReference>
<dbReference type="InterPro" id="IPR020843">
    <property type="entry name" value="ER"/>
</dbReference>
<dbReference type="GO" id="GO:0141148">
    <property type="term" value="F:enoyl-[acyl-carrier-protein] reductase (NADPH) activity"/>
    <property type="evidence" value="ECO:0007669"/>
    <property type="project" value="UniProtKB-EC"/>
</dbReference>
<keyword evidence="5" id="KW-0809">Transit peptide</keyword>
<evidence type="ECO:0000256" key="8">
    <source>
        <dbReference type="ARBA" id="ARBA00023160"/>
    </source>
</evidence>
<organism evidence="12 13">
    <name type="scientific">Liquorilactobacillus vini DSM 20605</name>
    <dbReference type="NCBI Taxonomy" id="1133569"/>
    <lineage>
        <taxon>Bacteria</taxon>
        <taxon>Bacillati</taxon>
        <taxon>Bacillota</taxon>
        <taxon>Bacilli</taxon>
        <taxon>Lactobacillales</taxon>
        <taxon>Lactobacillaceae</taxon>
        <taxon>Liquorilactobacillus</taxon>
    </lineage>
</organism>
<dbReference type="InterPro" id="IPR011032">
    <property type="entry name" value="GroES-like_sf"/>
</dbReference>
<keyword evidence="8" id="KW-0275">Fatty acid biosynthesis</keyword>
<proteinExistence type="inferred from homology"/>
<dbReference type="PANTHER" id="PTHR43981">
    <property type="entry name" value="ENOYL-[ACYL-CARRIER-PROTEIN] REDUCTASE, MITOCHONDRIAL"/>
    <property type="match status" value="1"/>
</dbReference>
<dbReference type="PATRIC" id="fig|1133569.4.peg.1393"/>
<evidence type="ECO:0000313" key="13">
    <source>
        <dbReference type="Proteomes" id="UP000051576"/>
    </source>
</evidence>
<keyword evidence="2" id="KW-0444">Lipid biosynthesis</keyword>
<gene>
    <name evidence="12" type="ORF">FD21_GL001261</name>
</gene>
<evidence type="ECO:0000259" key="11">
    <source>
        <dbReference type="SMART" id="SM00829"/>
    </source>
</evidence>
<comment type="caution">
    <text evidence="12">The sequence shown here is derived from an EMBL/GenBank/DDBJ whole genome shotgun (WGS) entry which is preliminary data.</text>
</comment>
<dbReference type="Pfam" id="PF08240">
    <property type="entry name" value="ADH_N"/>
    <property type="match status" value="1"/>
</dbReference>
<evidence type="ECO:0000256" key="4">
    <source>
        <dbReference type="ARBA" id="ARBA00022857"/>
    </source>
</evidence>
<evidence type="ECO:0000256" key="7">
    <source>
        <dbReference type="ARBA" id="ARBA00023098"/>
    </source>
</evidence>
<dbReference type="EMBL" id="AYYX01000035">
    <property type="protein sequence ID" value="KRM87723.1"/>
    <property type="molecule type" value="Genomic_DNA"/>
</dbReference>
<evidence type="ECO:0000313" key="12">
    <source>
        <dbReference type="EMBL" id="KRM87723.1"/>
    </source>
</evidence>
<evidence type="ECO:0000256" key="2">
    <source>
        <dbReference type="ARBA" id="ARBA00022516"/>
    </source>
</evidence>
<dbReference type="InterPro" id="IPR036291">
    <property type="entry name" value="NAD(P)-bd_dom_sf"/>
</dbReference>
<dbReference type="SMART" id="SM00829">
    <property type="entry name" value="PKS_ER"/>
    <property type="match status" value="1"/>
</dbReference>
<comment type="catalytic activity">
    <reaction evidence="10">
        <text>a 2,3-saturated acyl-[ACP] + NADP(+) = a (2E)-enoyl-[ACP] + NADPH + H(+)</text>
        <dbReference type="Rhea" id="RHEA:22564"/>
        <dbReference type="Rhea" id="RHEA-COMP:9925"/>
        <dbReference type="Rhea" id="RHEA-COMP:9926"/>
        <dbReference type="ChEBI" id="CHEBI:15378"/>
        <dbReference type="ChEBI" id="CHEBI:57783"/>
        <dbReference type="ChEBI" id="CHEBI:58349"/>
        <dbReference type="ChEBI" id="CHEBI:78784"/>
        <dbReference type="ChEBI" id="CHEBI:78785"/>
        <dbReference type="EC" id="1.3.1.104"/>
    </reaction>
</comment>
<dbReference type="GO" id="GO:0006633">
    <property type="term" value="P:fatty acid biosynthetic process"/>
    <property type="evidence" value="ECO:0007669"/>
    <property type="project" value="UniProtKB-KW"/>
</dbReference>
<feature type="domain" description="Enoyl reductase (ER)" evidence="11">
    <location>
        <begin position="12"/>
        <end position="313"/>
    </location>
</feature>
<dbReference type="STRING" id="1133569.FD21_GL001261"/>
<keyword evidence="7" id="KW-0443">Lipid metabolism</keyword>
<evidence type="ECO:0000256" key="5">
    <source>
        <dbReference type="ARBA" id="ARBA00022946"/>
    </source>
</evidence>
<evidence type="ECO:0000256" key="9">
    <source>
        <dbReference type="ARBA" id="ARBA00038963"/>
    </source>
</evidence>
<dbReference type="Proteomes" id="UP000051576">
    <property type="component" value="Unassembled WGS sequence"/>
</dbReference>
<keyword evidence="13" id="KW-1185">Reference proteome</keyword>
<sequence>MKAGFFYNSYGQPIKQLKCCSTSLPKLAADEVSVKMEMFPVNPSDLIPVTGAYAARISLPQFVGYEGVGRVTAVGSKVATTWLNKRVLPLRGEGTWQTQVKTRVKFLVEVPEELPAEAACRMYINPLTAFLIVNRAMEIKPQTRVLLSGGNSQLNYLLIQLCRKLACAVDVITRSEQSRAALVAQGSHRVYLTGEKLPIQAYDYTIDSVGDLIGRQVVKATKFKGNFLSVGLLSGNQIPVAVFKERADLKLDWFFLRQWNQTLSVQTWHYLLTQLVKSVSQNQLQLASNYRICTFTELKSNLNLLSGQPKLLVKVNL</sequence>
<dbReference type="AlphaFoldDB" id="A0A0R2CH58"/>
<accession>A0A0R2CH58</accession>
<dbReference type="eggNOG" id="COG0604">
    <property type="taxonomic scope" value="Bacteria"/>
</dbReference>
<evidence type="ECO:0000256" key="10">
    <source>
        <dbReference type="ARBA" id="ARBA00048843"/>
    </source>
</evidence>
<dbReference type="PANTHER" id="PTHR43981:SF2">
    <property type="entry name" value="ENOYL-[ACYL-CARRIER-PROTEIN] REDUCTASE, MITOCHONDRIAL"/>
    <property type="match status" value="1"/>
</dbReference>
<keyword evidence="3" id="KW-0276">Fatty acid metabolism</keyword>
<keyword evidence="6" id="KW-0560">Oxidoreductase</keyword>
<dbReference type="RefSeq" id="WP_056970622.1">
    <property type="nucleotide sequence ID" value="NZ_AYYX01000035.1"/>
</dbReference>
<dbReference type="Gene3D" id="3.40.50.720">
    <property type="entry name" value="NAD(P)-binding Rossmann-like Domain"/>
    <property type="match status" value="1"/>
</dbReference>